<proteinExistence type="predicted"/>
<dbReference type="EMBL" id="JAWXYG010000007">
    <property type="protein sequence ID" value="KAK4268658.1"/>
    <property type="molecule type" value="Genomic_DNA"/>
</dbReference>
<evidence type="ECO:0000313" key="1">
    <source>
        <dbReference type="EMBL" id="KAK4268658.1"/>
    </source>
</evidence>
<sequence>MASNSTATITVRMVVDTEENRGLYGEAGKDFVDVLLSFLTLPLGTFARLVDKDSNMKPLRLGCTSSFYQSLANVEPKYWRHVSKCCFSQELNETF</sequence>
<dbReference type="PANTHER" id="PTHR33103:SF27">
    <property type="entry name" value="OS04G0594700 PROTEIN"/>
    <property type="match status" value="1"/>
</dbReference>
<dbReference type="Pfam" id="PF05056">
    <property type="entry name" value="DUF674"/>
    <property type="match status" value="1"/>
</dbReference>
<name>A0AAE1MP03_9FABA</name>
<gene>
    <name evidence="1" type="ORF">QN277_025278</name>
</gene>
<comment type="caution">
    <text evidence="1">The sequence shown here is derived from an EMBL/GenBank/DDBJ whole genome shotgun (WGS) entry which is preliminary data.</text>
</comment>
<evidence type="ECO:0000313" key="2">
    <source>
        <dbReference type="Proteomes" id="UP001293593"/>
    </source>
</evidence>
<protein>
    <submittedName>
        <fullName evidence="1">Uncharacterized protein</fullName>
    </submittedName>
</protein>
<dbReference type="PANTHER" id="PTHR33103">
    <property type="entry name" value="OS01G0153900 PROTEIN"/>
    <property type="match status" value="1"/>
</dbReference>
<keyword evidence="2" id="KW-1185">Reference proteome</keyword>
<accession>A0AAE1MP03</accession>
<dbReference type="AlphaFoldDB" id="A0AAE1MP03"/>
<dbReference type="Proteomes" id="UP001293593">
    <property type="component" value="Unassembled WGS sequence"/>
</dbReference>
<organism evidence="1 2">
    <name type="scientific">Acacia crassicarpa</name>
    <name type="common">northern wattle</name>
    <dbReference type="NCBI Taxonomy" id="499986"/>
    <lineage>
        <taxon>Eukaryota</taxon>
        <taxon>Viridiplantae</taxon>
        <taxon>Streptophyta</taxon>
        <taxon>Embryophyta</taxon>
        <taxon>Tracheophyta</taxon>
        <taxon>Spermatophyta</taxon>
        <taxon>Magnoliopsida</taxon>
        <taxon>eudicotyledons</taxon>
        <taxon>Gunneridae</taxon>
        <taxon>Pentapetalae</taxon>
        <taxon>rosids</taxon>
        <taxon>fabids</taxon>
        <taxon>Fabales</taxon>
        <taxon>Fabaceae</taxon>
        <taxon>Caesalpinioideae</taxon>
        <taxon>mimosoid clade</taxon>
        <taxon>Acacieae</taxon>
        <taxon>Acacia</taxon>
    </lineage>
</organism>
<dbReference type="InterPro" id="IPR007750">
    <property type="entry name" value="DUF674"/>
</dbReference>
<reference evidence="1" key="1">
    <citation type="submission" date="2023-10" db="EMBL/GenBank/DDBJ databases">
        <title>Chromosome-level genome of the transformable northern wattle, Acacia crassicarpa.</title>
        <authorList>
            <person name="Massaro I."/>
            <person name="Sinha N.R."/>
            <person name="Poethig S."/>
            <person name="Leichty A.R."/>
        </authorList>
    </citation>
    <scope>NUCLEOTIDE SEQUENCE</scope>
    <source>
        <strain evidence="1">Acra3RX</strain>
        <tissue evidence="1">Leaf</tissue>
    </source>
</reference>